<evidence type="ECO:0008006" key="5">
    <source>
        <dbReference type="Google" id="ProtNLM"/>
    </source>
</evidence>
<name>C7NQY9_HALUD</name>
<feature type="region of interest" description="Disordered" evidence="1">
    <location>
        <begin position="1"/>
        <end position="23"/>
    </location>
</feature>
<sequence>MSSCTFSTGDLQAPDHSNSNVSFPKEWSCPHEAVEGREKCIFHLTSKERERDDISDEYVANQARKLATERTEKATLIGANLPELDLSDTIVSSESGGLLDLRFSSISGELNFNDTLVEIPVSAVGAELTGGIELRNTTFEKEVSFYGSRIKSTIEGMAVQFQGRAIFARILASYSVRLRDSTIFEKTATFSQLEIKGKQGSLDLRRVLAKGPFYGRQIDVPRFDCSETVFEGFFGLLGAHIRGDANFRDCHFKSLTTFGDGDRKQIPDNTEIEGSADFTSVLADQTLSFEKVKFKGELDFTGSFFARIVRLELVTLYDGVKLNQSKFKGGLEFKPQYTTSEGDYFTVTAAETSISSGILAQPGQAQSVPIRFEFVDANLGDVSFYETELEGEPFLLGNYTYKPSSLDHVKFVRTRFTGFDFTSYRTAFEGNWTLHRFTNANENRHQSDLDPVDLELTYMYGKQGANNIGDNLAAAKFFQKEMEYRTKRYHPATKNIYGNSWLKHAGLRLWGLTNFSESPTRVFSLGVLLTVGFAALYGILSFLGIANAPYSNAPLGTGYLIFSAESLITLVHAPGAIVKAWEIRLLSVFEGFLGAFLIALFVFSLTRAVHR</sequence>
<feature type="transmembrane region" description="Helical" evidence="2">
    <location>
        <begin position="583"/>
        <end position="605"/>
    </location>
</feature>
<reference evidence="3 4" key="1">
    <citation type="journal article" date="2009" name="Stand. Genomic Sci.">
        <title>Complete genome sequence of Halorhabdus utahensis type strain (AX-2).</title>
        <authorList>
            <person name="Anderson I."/>
            <person name="Tindall B.J."/>
            <person name="Pomrenke H."/>
            <person name="Goker M."/>
            <person name="Lapidus A."/>
            <person name="Nolan M."/>
            <person name="Copeland A."/>
            <person name="Glavina Del Rio T."/>
            <person name="Chen F."/>
            <person name="Tice H."/>
            <person name="Cheng J.F."/>
            <person name="Lucas S."/>
            <person name="Chertkov O."/>
            <person name="Bruce D."/>
            <person name="Brettin T."/>
            <person name="Detter J.C."/>
            <person name="Han C."/>
            <person name="Goodwin L."/>
            <person name="Land M."/>
            <person name="Hauser L."/>
            <person name="Chang Y.J."/>
            <person name="Jeffries C.D."/>
            <person name="Pitluck S."/>
            <person name="Pati A."/>
            <person name="Mavromatis K."/>
            <person name="Ivanova N."/>
            <person name="Ovchinnikova G."/>
            <person name="Chen A."/>
            <person name="Palaniappan K."/>
            <person name="Chain P."/>
            <person name="Rohde M."/>
            <person name="Bristow J."/>
            <person name="Eisen J.A."/>
            <person name="Markowitz V."/>
            <person name="Hugenholtz P."/>
            <person name="Kyrpides N.C."/>
            <person name="Klenk H.P."/>
        </authorList>
    </citation>
    <scope>NUCLEOTIDE SEQUENCE [LARGE SCALE GENOMIC DNA]</scope>
    <source>
        <strain evidence="4">DSM 12940 / JCM 11049 / AX-2</strain>
    </source>
</reference>
<feature type="transmembrane region" description="Helical" evidence="2">
    <location>
        <begin position="522"/>
        <end position="546"/>
    </location>
</feature>
<keyword evidence="2" id="KW-1133">Transmembrane helix</keyword>
<dbReference type="GeneID" id="40924010"/>
<keyword evidence="4" id="KW-1185">Reference proteome</keyword>
<feature type="compositionally biased region" description="Polar residues" evidence="1">
    <location>
        <begin position="1"/>
        <end position="22"/>
    </location>
</feature>
<organism evidence="3 4">
    <name type="scientific">Halorhabdus utahensis (strain DSM 12940 / JCM 11049 / AX-2)</name>
    <dbReference type="NCBI Taxonomy" id="519442"/>
    <lineage>
        <taxon>Archaea</taxon>
        <taxon>Methanobacteriati</taxon>
        <taxon>Methanobacteriota</taxon>
        <taxon>Stenosarchaea group</taxon>
        <taxon>Halobacteria</taxon>
        <taxon>Halobacteriales</taxon>
        <taxon>Haloarculaceae</taxon>
        <taxon>Halorhabdus</taxon>
    </lineage>
</organism>
<dbReference type="OrthoDB" id="199127at2157"/>
<proteinExistence type="predicted"/>
<evidence type="ECO:0000256" key="1">
    <source>
        <dbReference type="SAM" id="MobiDB-lite"/>
    </source>
</evidence>
<feature type="transmembrane region" description="Helical" evidence="2">
    <location>
        <begin position="558"/>
        <end position="577"/>
    </location>
</feature>
<dbReference type="KEGG" id="hut:Huta_1720"/>
<protein>
    <recommendedName>
        <fullName evidence="5">Pentapeptide repeat protein</fullName>
    </recommendedName>
</protein>
<keyword evidence="2" id="KW-0472">Membrane</keyword>
<dbReference type="Proteomes" id="UP000002071">
    <property type="component" value="Chromosome"/>
</dbReference>
<keyword evidence="2" id="KW-0812">Transmembrane</keyword>
<accession>C7NQY9</accession>
<dbReference type="AlphaFoldDB" id="C7NQY9"/>
<evidence type="ECO:0000313" key="4">
    <source>
        <dbReference type="Proteomes" id="UP000002071"/>
    </source>
</evidence>
<dbReference type="HOGENOM" id="CLU_466629_0_0_2"/>
<dbReference type="EMBL" id="CP001687">
    <property type="protein sequence ID" value="ACV11893.1"/>
    <property type="molecule type" value="Genomic_DNA"/>
</dbReference>
<evidence type="ECO:0000256" key="2">
    <source>
        <dbReference type="SAM" id="Phobius"/>
    </source>
</evidence>
<dbReference type="RefSeq" id="WP_015789466.1">
    <property type="nucleotide sequence ID" value="NC_013158.1"/>
</dbReference>
<gene>
    <name evidence="3" type="ordered locus">Huta_1720</name>
</gene>
<dbReference type="eggNOG" id="arCOG03128">
    <property type="taxonomic scope" value="Archaea"/>
</dbReference>
<evidence type="ECO:0000313" key="3">
    <source>
        <dbReference type="EMBL" id="ACV11893.1"/>
    </source>
</evidence>